<dbReference type="InterPro" id="IPR037049">
    <property type="entry name" value="DUF1214_C_sf"/>
</dbReference>
<reference evidence="2" key="1">
    <citation type="submission" date="2023-06" db="EMBL/GenBank/DDBJ databases">
        <authorList>
            <person name="Jiang Y."/>
            <person name="Liu Q."/>
        </authorList>
    </citation>
    <scope>NUCLEOTIDE SEQUENCE</scope>
    <source>
        <strain evidence="2">CGMCC 1.12089</strain>
    </source>
</reference>
<protein>
    <submittedName>
        <fullName evidence="2">DUF1214 domain-containing protein</fullName>
    </submittedName>
</protein>
<dbReference type="InterPro" id="IPR010621">
    <property type="entry name" value="DUF1214"/>
</dbReference>
<dbReference type="Proteomes" id="UP001174908">
    <property type="component" value="Unassembled WGS sequence"/>
</dbReference>
<dbReference type="RefSeq" id="WP_286661593.1">
    <property type="nucleotide sequence ID" value="NZ_JASZYV010000003.1"/>
</dbReference>
<organism evidence="2 3">
    <name type="scientific">Variovorax dokdonensis</name>
    <dbReference type="NCBI Taxonomy" id="344883"/>
    <lineage>
        <taxon>Bacteria</taxon>
        <taxon>Pseudomonadati</taxon>
        <taxon>Pseudomonadota</taxon>
        <taxon>Betaproteobacteria</taxon>
        <taxon>Burkholderiales</taxon>
        <taxon>Comamonadaceae</taxon>
        <taxon>Variovorax</taxon>
    </lineage>
</organism>
<accession>A0ABT7NDF6</accession>
<dbReference type="EMBL" id="JASZYV010000003">
    <property type="protein sequence ID" value="MDM0045989.1"/>
    <property type="molecule type" value="Genomic_DNA"/>
</dbReference>
<keyword evidence="3" id="KW-1185">Reference proteome</keyword>
<comment type="caution">
    <text evidence="2">The sequence shown here is derived from an EMBL/GenBank/DDBJ whole genome shotgun (WGS) entry which is preliminary data.</text>
</comment>
<dbReference type="Gene3D" id="2.60.120.600">
    <property type="entry name" value="Domain of unknown function DUF1214, C-terminal domain"/>
    <property type="match status" value="1"/>
</dbReference>
<dbReference type="Pfam" id="PF06742">
    <property type="entry name" value="DUF1214"/>
    <property type="match status" value="1"/>
</dbReference>
<evidence type="ECO:0000313" key="3">
    <source>
        <dbReference type="Proteomes" id="UP001174908"/>
    </source>
</evidence>
<feature type="domain" description="DUF1214" evidence="1">
    <location>
        <begin position="2"/>
        <end position="44"/>
    </location>
</feature>
<dbReference type="SUPFAM" id="SSF160935">
    <property type="entry name" value="VPA0735-like"/>
    <property type="match status" value="1"/>
</dbReference>
<evidence type="ECO:0000259" key="1">
    <source>
        <dbReference type="Pfam" id="PF06742"/>
    </source>
</evidence>
<name>A0ABT7NDF6_9BURK</name>
<evidence type="ECO:0000313" key="2">
    <source>
        <dbReference type="EMBL" id="MDM0045989.1"/>
    </source>
</evidence>
<sequence>MVKNADGTVDVYFGPKAPAGKASNWVQTNPGGKFEVLFRLYGPQ</sequence>
<proteinExistence type="predicted"/>
<gene>
    <name evidence="2" type="ORF">QTH91_15985</name>
</gene>